<dbReference type="RefSeq" id="WP_020878155.1">
    <property type="nucleotide sequence ID" value="NZ_ATHJ01000116.1"/>
</dbReference>
<comment type="function">
    <text evidence="8">Involved in the biosynthesis of the chorismate, which leads to the biosynthesis of aromatic amino acids. Catalyzes the reversible NADPH linked reduction of 3-dehydroshikimate (DHSA) to yield shikimate (SA).</text>
</comment>
<dbReference type="PANTHER" id="PTHR21089">
    <property type="entry name" value="SHIKIMATE DEHYDROGENASE"/>
    <property type="match status" value="1"/>
</dbReference>
<dbReference type="InterPro" id="IPR036291">
    <property type="entry name" value="NAD(P)-bd_dom_sf"/>
</dbReference>
<dbReference type="GO" id="GO:0004764">
    <property type="term" value="F:shikimate 3-dehydrogenase (NADP+) activity"/>
    <property type="evidence" value="ECO:0007669"/>
    <property type="project" value="UniProtKB-UniRule"/>
</dbReference>
<keyword evidence="4 8" id="KW-0521">NADP</keyword>
<feature type="domain" description="SDH C-terminal" evidence="11">
    <location>
        <begin position="236"/>
        <end position="266"/>
    </location>
</feature>
<evidence type="ECO:0000256" key="2">
    <source>
        <dbReference type="ARBA" id="ARBA00012962"/>
    </source>
</evidence>
<comment type="caution">
    <text evidence="12">The sequence shown here is derived from an EMBL/GenBank/DDBJ whole genome shotgun (WGS) entry which is preliminary data.</text>
</comment>
<dbReference type="InterPro" id="IPR011342">
    <property type="entry name" value="Shikimate_DH"/>
</dbReference>
<evidence type="ECO:0000256" key="1">
    <source>
        <dbReference type="ARBA" id="ARBA00004871"/>
    </source>
</evidence>
<feature type="binding site" evidence="8">
    <location>
        <position position="236"/>
    </location>
    <ligand>
        <name>NADP(+)</name>
        <dbReference type="ChEBI" id="CHEBI:58349"/>
    </ligand>
</feature>
<dbReference type="EMBL" id="ATHJ01000116">
    <property type="protein sequence ID" value="EPR34335.1"/>
    <property type="molecule type" value="Genomic_DNA"/>
</dbReference>
<dbReference type="Gene3D" id="3.40.50.10860">
    <property type="entry name" value="Leucine Dehydrogenase, chain A, domain 1"/>
    <property type="match status" value="1"/>
</dbReference>
<feature type="binding site" evidence="8">
    <location>
        <begin position="20"/>
        <end position="22"/>
    </location>
    <ligand>
        <name>shikimate</name>
        <dbReference type="ChEBI" id="CHEBI:36208"/>
    </ligand>
</feature>
<dbReference type="UniPathway" id="UPA00053">
    <property type="reaction ID" value="UER00087"/>
</dbReference>
<dbReference type="HAMAP" id="MF_00222">
    <property type="entry name" value="Shikimate_DH_AroE"/>
    <property type="match status" value="1"/>
</dbReference>
<feature type="binding site" evidence="8">
    <location>
        <position position="243"/>
    </location>
    <ligand>
        <name>shikimate</name>
        <dbReference type="ChEBI" id="CHEBI:36208"/>
    </ligand>
</feature>
<keyword evidence="3 8" id="KW-0028">Amino-acid biosynthesis</keyword>
<keyword evidence="13" id="KW-1185">Reference proteome</keyword>
<dbReference type="Proteomes" id="UP000014977">
    <property type="component" value="Unassembled WGS sequence"/>
</dbReference>
<evidence type="ECO:0000259" key="9">
    <source>
        <dbReference type="Pfam" id="PF01488"/>
    </source>
</evidence>
<feature type="binding site" evidence="8">
    <location>
        <position position="65"/>
    </location>
    <ligand>
        <name>shikimate</name>
        <dbReference type="ChEBI" id="CHEBI:36208"/>
    </ligand>
</feature>
<evidence type="ECO:0000256" key="7">
    <source>
        <dbReference type="ARBA" id="ARBA00049442"/>
    </source>
</evidence>
<comment type="catalytic activity">
    <reaction evidence="7 8">
        <text>shikimate + NADP(+) = 3-dehydroshikimate + NADPH + H(+)</text>
        <dbReference type="Rhea" id="RHEA:17737"/>
        <dbReference type="ChEBI" id="CHEBI:15378"/>
        <dbReference type="ChEBI" id="CHEBI:16630"/>
        <dbReference type="ChEBI" id="CHEBI:36208"/>
        <dbReference type="ChEBI" id="CHEBI:57783"/>
        <dbReference type="ChEBI" id="CHEBI:58349"/>
        <dbReference type="EC" id="1.1.1.25"/>
    </reaction>
</comment>
<sequence>MDIDTNTRLYGIFGHPVAHSLSPAMHNRAFAAMGYNGVYLAFDVADIGAAVDGGRALGLGGWSITIPHKVAVMPLLDEVDPVARNIGAVNTVVNQGGRLMGYNSDGLGAVAALTEKCVVEGRSVAVIGAGGAARAIAFCLKAAGARITIVNRSIDRGEALARDLDVPFLPLAEFSKPVYHVLVNTTAVGMTPLTDAVPVDERMLVPEMTVMDIVYNPLKTRLLKTAARRGCTVVDGVAMFVYQGAFQFECWTGMKAPVALMRDTVMNLLGKRDD</sequence>
<dbReference type="InterPro" id="IPR022893">
    <property type="entry name" value="Shikimate_DH_fam"/>
</dbReference>
<dbReference type="NCBIfam" id="NF001319">
    <property type="entry name" value="PRK00258.3-3"/>
    <property type="match status" value="1"/>
</dbReference>
<dbReference type="EC" id="1.1.1.25" evidence="2 8"/>
<proteinExistence type="inferred from homology"/>
<dbReference type="GO" id="GO:0019632">
    <property type="term" value="P:shikimate metabolic process"/>
    <property type="evidence" value="ECO:0007669"/>
    <property type="project" value="InterPro"/>
</dbReference>
<feature type="binding site" evidence="8">
    <location>
        <position position="215"/>
    </location>
    <ligand>
        <name>shikimate</name>
        <dbReference type="ChEBI" id="CHEBI:36208"/>
    </ligand>
</feature>
<protein>
    <recommendedName>
        <fullName evidence="2 8">Shikimate dehydrogenase (NADP(+))</fullName>
        <shortName evidence="8">SDH</shortName>
        <ecNumber evidence="2 8">1.1.1.25</ecNumber>
    </recommendedName>
</protein>
<evidence type="ECO:0000256" key="4">
    <source>
        <dbReference type="ARBA" id="ARBA00022857"/>
    </source>
</evidence>
<feature type="binding site" evidence="8">
    <location>
        <position position="213"/>
    </location>
    <ligand>
        <name>NADP(+)</name>
        <dbReference type="ChEBI" id="CHEBI:58349"/>
    </ligand>
</feature>
<comment type="similarity">
    <text evidence="8">Belongs to the shikimate dehydrogenase family.</text>
</comment>
<dbReference type="Pfam" id="PF01488">
    <property type="entry name" value="Shikimate_DH"/>
    <property type="match status" value="1"/>
</dbReference>
<dbReference type="GO" id="GO:0009073">
    <property type="term" value="P:aromatic amino acid family biosynthetic process"/>
    <property type="evidence" value="ECO:0007669"/>
    <property type="project" value="UniProtKB-KW"/>
</dbReference>
<dbReference type="STRING" id="897.B2D07_09825"/>
<dbReference type="InterPro" id="IPR006151">
    <property type="entry name" value="Shikm_DH/Glu-tRNA_Rdtase"/>
</dbReference>
<dbReference type="Pfam" id="PF08501">
    <property type="entry name" value="Shikimate_dh_N"/>
    <property type="match status" value="1"/>
</dbReference>
<dbReference type="GO" id="GO:0008652">
    <property type="term" value="P:amino acid biosynthetic process"/>
    <property type="evidence" value="ECO:0007669"/>
    <property type="project" value="UniProtKB-KW"/>
</dbReference>
<evidence type="ECO:0000313" key="12">
    <source>
        <dbReference type="EMBL" id="EPR34335.1"/>
    </source>
</evidence>
<comment type="pathway">
    <text evidence="1 8">Metabolic intermediate biosynthesis; chorismate biosynthesis; chorismate from D-erythrose 4-phosphate and phosphoenolpyruvate: step 4/7.</text>
</comment>
<evidence type="ECO:0000256" key="5">
    <source>
        <dbReference type="ARBA" id="ARBA00023002"/>
    </source>
</evidence>
<feature type="domain" description="Quinate/shikimate 5-dehydrogenase/glutamyl-tRNA reductase" evidence="9">
    <location>
        <begin position="119"/>
        <end position="178"/>
    </location>
</feature>
<dbReference type="SUPFAM" id="SSF53223">
    <property type="entry name" value="Aminoacid dehydrogenase-like, N-terminal domain"/>
    <property type="match status" value="1"/>
</dbReference>
<keyword evidence="5 8" id="KW-0560">Oxidoreductase</keyword>
<dbReference type="Pfam" id="PF18317">
    <property type="entry name" value="SDH_C"/>
    <property type="match status" value="1"/>
</dbReference>
<dbReference type="NCBIfam" id="TIGR00507">
    <property type="entry name" value="aroE"/>
    <property type="match status" value="1"/>
</dbReference>
<evidence type="ECO:0000259" key="10">
    <source>
        <dbReference type="Pfam" id="PF08501"/>
    </source>
</evidence>
<organism evidence="12 13">
    <name type="scientific">Desulfococcus multivorans DSM 2059</name>
    <dbReference type="NCBI Taxonomy" id="1121405"/>
    <lineage>
        <taxon>Bacteria</taxon>
        <taxon>Pseudomonadati</taxon>
        <taxon>Thermodesulfobacteriota</taxon>
        <taxon>Desulfobacteria</taxon>
        <taxon>Desulfobacterales</taxon>
        <taxon>Desulfococcaceae</taxon>
        <taxon>Desulfococcus</taxon>
    </lineage>
</organism>
<feature type="binding site" evidence="8">
    <location>
        <begin position="128"/>
        <end position="132"/>
    </location>
    <ligand>
        <name>NADP(+)</name>
        <dbReference type="ChEBI" id="CHEBI:58349"/>
    </ligand>
</feature>
<dbReference type="GO" id="GO:0009423">
    <property type="term" value="P:chorismate biosynthetic process"/>
    <property type="evidence" value="ECO:0007669"/>
    <property type="project" value="UniProtKB-UniRule"/>
</dbReference>
<accession>S7TCS9</accession>
<feature type="domain" description="Shikimate dehydrogenase substrate binding N-terminal" evidence="10">
    <location>
        <begin position="12"/>
        <end position="92"/>
    </location>
</feature>
<keyword evidence="6 8" id="KW-0057">Aromatic amino acid biosynthesis</keyword>
<dbReference type="Gene3D" id="3.40.50.720">
    <property type="entry name" value="NAD(P)-binding Rossmann-like Domain"/>
    <property type="match status" value="1"/>
</dbReference>
<dbReference type="CDD" id="cd01065">
    <property type="entry name" value="NAD_bind_Shikimate_DH"/>
    <property type="match status" value="1"/>
</dbReference>
<reference evidence="12 13" key="1">
    <citation type="journal article" date="2013" name="Genome Announc.">
        <title>Draft genome sequences for three mercury-methylating, sulfate-reducing bacteria.</title>
        <authorList>
            <person name="Brown S.D."/>
            <person name="Hurt R.A.Jr."/>
            <person name="Gilmour C.C."/>
            <person name="Elias D.A."/>
        </authorList>
    </citation>
    <scope>NUCLEOTIDE SEQUENCE [LARGE SCALE GENOMIC DNA]</scope>
    <source>
        <strain evidence="12 13">DSM 2059</strain>
    </source>
</reference>
<evidence type="ECO:0000313" key="13">
    <source>
        <dbReference type="Proteomes" id="UP000014977"/>
    </source>
</evidence>
<dbReference type="SUPFAM" id="SSF51735">
    <property type="entry name" value="NAD(P)-binding Rossmann-fold domains"/>
    <property type="match status" value="1"/>
</dbReference>
<comment type="subunit">
    <text evidence="8">Homodimer.</text>
</comment>
<gene>
    <name evidence="8" type="primary">aroE</name>
    <name evidence="12" type="ORF">dsmv_0801</name>
</gene>
<feature type="binding site" evidence="8">
    <location>
        <position position="105"/>
    </location>
    <ligand>
        <name>shikimate</name>
        <dbReference type="ChEBI" id="CHEBI:36208"/>
    </ligand>
</feature>
<comment type="caution">
    <text evidence="8">Lacks conserved residue(s) required for the propagation of feature annotation.</text>
</comment>
<evidence type="ECO:0000256" key="6">
    <source>
        <dbReference type="ARBA" id="ARBA00023141"/>
    </source>
</evidence>
<dbReference type="InterPro" id="IPR046346">
    <property type="entry name" value="Aminoacid_DH-like_N_sf"/>
</dbReference>
<dbReference type="InterPro" id="IPR041121">
    <property type="entry name" value="SDH_C"/>
</dbReference>
<evidence type="ECO:0000259" key="11">
    <source>
        <dbReference type="Pfam" id="PF18317"/>
    </source>
</evidence>
<evidence type="ECO:0000256" key="3">
    <source>
        <dbReference type="ARBA" id="ARBA00022605"/>
    </source>
</evidence>
<dbReference type="PATRIC" id="fig|1121405.3.peg.3813"/>
<dbReference type="OrthoDB" id="9792692at2"/>
<dbReference type="InterPro" id="IPR013708">
    <property type="entry name" value="Shikimate_DH-bd_N"/>
</dbReference>
<dbReference type="PANTHER" id="PTHR21089:SF1">
    <property type="entry name" value="BIFUNCTIONAL 3-DEHYDROQUINATE DEHYDRATASE_SHIKIMATE DEHYDROGENASE, CHLOROPLASTIC"/>
    <property type="match status" value="1"/>
</dbReference>
<feature type="active site" description="Proton acceptor" evidence="8">
    <location>
        <position position="69"/>
    </location>
</feature>
<dbReference type="eggNOG" id="COG0169">
    <property type="taxonomic scope" value="Bacteria"/>
</dbReference>
<dbReference type="AlphaFoldDB" id="S7TCS9"/>
<dbReference type="GO" id="GO:0050661">
    <property type="term" value="F:NADP binding"/>
    <property type="evidence" value="ECO:0007669"/>
    <property type="project" value="InterPro"/>
</dbReference>
<name>S7TCS9_DESML</name>
<feature type="binding site" evidence="8">
    <location>
        <position position="90"/>
    </location>
    <ligand>
        <name>shikimate</name>
        <dbReference type="ChEBI" id="CHEBI:36208"/>
    </ligand>
</feature>
<evidence type="ECO:0000256" key="8">
    <source>
        <dbReference type="HAMAP-Rule" id="MF_00222"/>
    </source>
</evidence>